<reference evidence="8 9" key="1">
    <citation type="submission" date="2017-11" db="EMBL/GenBank/DDBJ databases">
        <title>De novo assembly and phasing of dikaryotic genomes from two isolates of Puccinia coronata f. sp. avenae, the causal agent of oat crown rust.</title>
        <authorList>
            <person name="Miller M.E."/>
            <person name="Zhang Y."/>
            <person name="Omidvar V."/>
            <person name="Sperschneider J."/>
            <person name="Schwessinger B."/>
            <person name="Raley C."/>
            <person name="Palmer J.M."/>
            <person name="Garnica D."/>
            <person name="Upadhyaya N."/>
            <person name="Rathjen J."/>
            <person name="Taylor J.M."/>
            <person name="Park R.F."/>
            <person name="Dodds P.N."/>
            <person name="Hirsch C.D."/>
            <person name="Kianian S.F."/>
            <person name="Figueroa M."/>
        </authorList>
    </citation>
    <scope>NUCLEOTIDE SEQUENCE [LARGE SCALE GENOMIC DNA]</scope>
    <source>
        <strain evidence="8">12SD80</strain>
    </source>
</reference>
<dbReference type="AlphaFoldDB" id="A0A2N5SGX8"/>
<dbReference type="EMBL" id="PGCI01000882">
    <property type="protein sequence ID" value="PLW12518.1"/>
    <property type="molecule type" value="Genomic_DNA"/>
</dbReference>
<evidence type="ECO:0000256" key="5">
    <source>
        <dbReference type="ARBA" id="ARBA00023242"/>
    </source>
</evidence>
<name>A0A2N5SGX8_9BASI</name>
<keyword evidence="4" id="KW-0862">Zinc</keyword>
<dbReference type="Pfam" id="PF05699">
    <property type="entry name" value="Dimer_Tnp_hAT"/>
    <property type="match status" value="1"/>
</dbReference>
<evidence type="ECO:0000256" key="3">
    <source>
        <dbReference type="ARBA" id="ARBA00022771"/>
    </source>
</evidence>
<feature type="region of interest" description="Disordered" evidence="6">
    <location>
        <begin position="118"/>
        <end position="152"/>
    </location>
</feature>
<dbReference type="PANTHER" id="PTHR46481:SF10">
    <property type="entry name" value="ZINC FINGER BED DOMAIN-CONTAINING PROTEIN 39"/>
    <property type="match status" value="1"/>
</dbReference>
<organism evidence="8 9">
    <name type="scientific">Puccinia coronata f. sp. avenae</name>
    <dbReference type="NCBI Taxonomy" id="200324"/>
    <lineage>
        <taxon>Eukaryota</taxon>
        <taxon>Fungi</taxon>
        <taxon>Dikarya</taxon>
        <taxon>Basidiomycota</taxon>
        <taxon>Pucciniomycotina</taxon>
        <taxon>Pucciniomycetes</taxon>
        <taxon>Pucciniales</taxon>
        <taxon>Pucciniaceae</taxon>
        <taxon>Puccinia</taxon>
    </lineage>
</organism>
<feature type="compositionally biased region" description="Acidic residues" evidence="6">
    <location>
        <begin position="128"/>
        <end position="141"/>
    </location>
</feature>
<gene>
    <name evidence="8" type="ORF">PCASD_21553</name>
</gene>
<evidence type="ECO:0000313" key="8">
    <source>
        <dbReference type="EMBL" id="PLW12518.1"/>
    </source>
</evidence>
<protein>
    <recommendedName>
        <fullName evidence="7">HAT C-terminal dimerisation domain-containing protein</fullName>
    </recommendedName>
</protein>
<keyword evidence="3" id="KW-0863">Zinc-finger</keyword>
<dbReference type="SUPFAM" id="SSF53098">
    <property type="entry name" value="Ribonuclease H-like"/>
    <property type="match status" value="1"/>
</dbReference>
<comment type="caution">
    <text evidence="8">The sequence shown here is derived from an EMBL/GenBank/DDBJ whole genome shotgun (WGS) entry which is preliminary data.</text>
</comment>
<dbReference type="InterPro" id="IPR012337">
    <property type="entry name" value="RNaseH-like_sf"/>
</dbReference>
<dbReference type="PANTHER" id="PTHR46481">
    <property type="entry name" value="ZINC FINGER BED DOMAIN-CONTAINING PROTEIN 4"/>
    <property type="match status" value="1"/>
</dbReference>
<dbReference type="InterPro" id="IPR008906">
    <property type="entry name" value="HATC_C_dom"/>
</dbReference>
<accession>A0A2N5SGX8</accession>
<sequence length="462" mass="52473">MLIHDVWTTKGNRHAFLGIAAAYISNDWVFRICHLGIKYISWTHKGGPNNLQEDQSPTQSVAKPVRCFCHKIALILKAGLNAIDPASKGLTKVKQSTLGFAPGLETISEECKIEDTATVSKDSNDFNPDVDEDGKEFDADDTNSHDDSDVEAPEEIQVKIISKTLKKVDFVIQKITSSAAKQSKFAVWSKKLDYKGPTLIAGYGIHWNVKWQSQDRAYQARNIIAHLIENERDQQERKGGKNSFQDFEITRSDWDIVKRLNDILSEFYHITKQMEGDHSSAGLMIAEYKSIIDFLKDRHAAKVDPEFKFNTLILRMIKKNNAYLNKALACDAVLLATMLHPTYWLSIFQLCFPSHHDYAHGLLKQHYNDKKIEIDARSSPKKTVTPVSSQPQPTHRHFACKTNYFPDATKGENMDKLGLYLSGKYKLSSDNANKCLAWWRNHCQEFPVLSKIAKDYLACSET</sequence>
<keyword evidence="2" id="KW-0479">Metal-binding</keyword>
<dbReference type="GO" id="GO:0005634">
    <property type="term" value="C:nucleus"/>
    <property type="evidence" value="ECO:0007669"/>
    <property type="project" value="UniProtKB-SubCell"/>
</dbReference>
<dbReference type="GO" id="GO:0046983">
    <property type="term" value="F:protein dimerization activity"/>
    <property type="evidence" value="ECO:0007669"/>
    <property type="project" value="InterPro"/>
</dbReference>
<evidence type="ECO:0000256" key="6">
    <source>
        <dbReference type="SAM" id="MobiDB-lite"/>
    </source>
</evidence>
<evidence type="ECO:0000256" key="1">
    <source>
        <dbReference type="ARBA" id="ARBA00004123"/>
    </source>
</evidence>
<feature type="domain" description="HAT C-terminal dimerisation" evidence="7">
    <location>
        <begin position="433"/>
        <end position="459"/>
    </location>
</feature>
<comment type="subcellular location">
    <subcellularLocation>
        <location evidence="1">Nucleus</location>
    </subcellularLocation>
</comment>
<evidence type="ECO:0000256" key="4">
    <source>
        <dbReference type="ARBA" id="ARBA00022833"/>
    </source>
</evidence>
<evidence type="ECO:0000259" key="7">
    <source>
        <dbReference type="Pfam" id="PF05699"/>
    </source>
</evidence>
<keyword evidence="5" id="KW-0539">Nucleus</keyword>
<dbReference type="GO" id="GO:0008270">
    <property type="term" value="F:zinc ion binding"/>
    <property type="evidence" value="ECO:0007669"/>
    <property type="project" value="UniProtKB-KW"/>
</dbReference>
<proteinExistence type="predicted"/>
<evidence type="ECO:0000313" key="9">
    <source>
        <dbReference type="Proteomes" id="UP000235392"/>
    </source>
</evidence>
<dbReference type="Proteomes" id="UP000235392">
    <property type="component" value="Unassembled WGS sequence"/>
</dbReference>
<evidence type="ECO:0000256" key="2">
    <source>
        <dbReference type="ARBA" id="ARBA00022723"/>
    </source>
</evidence>
<dbReference type="InterPro" id="IPR052035">
    <property type="entry name" value="ZnF_BED_domain_contain"/>
</dbReference>